<feature type="domain" description="DUF4377" evidence="1">
    <location>
        <begin position="49"/>
        <end position="110"/>
    </location>
</feature>
<dbReference type="RefSeq" id="WP_167964458.1">
    <property type="nucleotide sequence ID" value="NZ_CP050831.1"/>
</dbReference>
<accession>A0A6H0KQ97</accession>
<organism evidence="2 3">
    <name type="scientific">Bacteroides faecium</name>
    <dbReference type="NCBI Taxonomy" id="2715212"/>
    <lineage>
        <taxon>Bacteria</taxon>
        <taxon>Pseudomonadati</taxon>
        <taxon>Bacteroidota</taxon>
        <taxon>Bacteroidia</taxon>
        <taxon>Bacteroidales</taxon>
        <taxon>Bacteroidaceae</taxon>
        <taxon>Bacteroides</taxon>
    </lineage>
</organism>
<dbReference type="InterPro" id="IPR025485">
    <property type="entry name" value="DUF4377"/>
</dbReference>
<dbReference type="Pfam" id="PF14302">
    <property type="entry name" value="DUF4377"/>
    <property type="match status" value="1"/>
</dbReference>
<sequence>MKYIFLLLPFFIVFTGCGKDEDEKDKIITLTIASEKRMWYAGGTGSLAPYYLAKNMEDDKWRFFCIYIEGFDYEEGYEYVVEIKVHEEPVDPTLADQELISYSLHKIISKEKKNSENLPEDLDALTIYYD</sequence>
<dbReference type="EMBL" id="CP050831">
    <property type="protein sequence ID" value="QIU95636.1"/>
    <property type="molecule type" value="Genomic_DNA"/>
</dbReference>
<evidence type="ECO:0000259" key="1">
    <source>
        <dbReference type="Pfam" id="PF14302"/>
    </source>
</evidence>
<dbReference type="AlphaFoldDB" id="A0A6H0KQ97"/>
<keyword evidence="3" id="KW-1185">Reference proteome</keyword>
<name>A0A6H0KQ97_9BACE</name>
<gene>
    <name evidence="2" type="ORF">BacF7301_16425</name>
</gene>
<dbReference type="Proteomes" id="UP000501780">
    <property type="component" value="Chromosome"/>
</dbReference>
<dbReference type="KEGG" id="bfc:BacF7301_16425"/>
<evidence type="ECO:0000313" key="3">
    <source>
        <dbReference type="Proteomes" id="UP000501780"/>
    </source>
</evidence>
<reference evidence="2 3" key="1">
    <citation type="submission" date="2020-03" db="EMBL/GenBank/DDBJ databases">
        <title>Genomic analysis of Bacteroides faecium CBA7301.</title>
        <authorList>
            <person name="Kim J."/>
            <person name="Roh S.W."/>
        </authorList>
    </citation>
    <scope>NUCLEOTIDE SEQUENCE [LARGE SCALE GENOMIC DNA]</scope>
    <source>
        <strain evidence="2 3">CBA7301</strain>
    </source>
</reference>
<protein>
    <submittedName>
        <fullName evidence="2">DUF4377 domain-containing protein</fullName>
    </submittedName>
</protein>
<dbReference type="PROSITE" id="PS51257">
    <property type="entry name" value="PROKAR_LIPOPROTEIN"/>
    <property type="match status" value="1"/>
</dbReference>
<proteinExistence type="predicted"/>
<evidence type="ECO:0000313" key="2">
    <source>
        <dbReference type="EMBL" id="QIU95636.1"/>
    </source>
</evidence>